<dbReference type="InterPro" id="IPR051945">
    <property type="entry name" value="RRM_MRD1_RNA_proc_ribogen"/>
</dbReference>
<keyword evidence="2" id="KW-0677">Repeat</keyword>
<dbReference type="AlphaFoldDB" id="A0A7D9DWU5"/>
<dbReference type="InterPro" id="IPR000504">
    <property type="entry name" value="RRM_dom"/>
</dbReference>
<dbReference type="OrthoDB" id="3945418at2759"/>
<proteinExistence type="predicted"/>
<dbReference type="PANTHER" id="PTHR48039:SF5">
    <property type="entry name" value="RNA-BINDING PROTEIN 28"/>
    <property type="match status" value="1"/>
</dbReference>
<keyword evidence="7" id="KW-1185">Reference proteome</keyword>
<dbReference type="PROSITE" id="PS50102">
    <property type="entry name" value="RRM"/>
    <property type="match status" value="1"/>
</dbReference>
<dbReference type="FunFam" id="3.30.70.330:FF:000182">
    <property type="entry name" value="RNA-binding motif protein 28"/>
    <property type="match status" value="1"/>
</dbReference>
<dbReference type="EMBL" id="CACRXK020002769">
    <property type="protein sequence ID" value="CAB3995969.1"/>
    <property type="molecule type" value="Genomic_DNA"/>
</dbReference>
<protein>
    <submittedName>
        <fullName evidence="6">RNA-binding 28-like</fullName>
    </submittedName>
</protein>
<feature type="compositionally biased region" description="Polar residues" evidence="5">
    <location>
        <begin position="282"/>
        <end position="292"/>
    </location>
</feature>
<evidence type="ECO:0000256" key="4">
    <source>
        <dbReference type="ARBA" id="ARBA00023242"/>
    </source>
</evidence>
<dbReference type="SUPFAM" id="SSF54928">
    <property type="entry name" value="RNA-binding domain, RBD"/>
    <property type="match status" value="1"/>
</dbReference>
<dbReference type="SMART" id="SM00360">
    <property type="entry name" value="RRM"/>
    <property type="match status" value="1"/>
</dbReference>
<keyword evidence="3" id="KW-0694">RNA-binding</keyword>
<keyword evidence="4" id="KW-0539">Nucleus</keyword>
<dbReference type="Proteomes" id="UP001152795">
    <property type="component" value="Unassembled WGS sequence"/>
</dbReference>
<evidence type="ECO:0000313" key="6">
    <source>
        <dbReference type="EMBL" id="CAB3995969.1"/>
    </source>
</evidence>
<dbReference type="GO" id="GO:0005730">
    <property type="term" value="C:nucleolus"/>
    <property type="evidence" value="ECO:0007669"/>
    <property type="project" value="TreeGrafter"/>
</dbReference>
<feature type="region of interest" description="Disordered" evidence="5">
    <location>
        <begin position="190"/>
        <end position="250"/>
    </location>
</feature>
<feature type="compositionally biased region" description="Polar residues" evidence="5">
    <location>
        <begin position="240"/>
        <end position="250"/>
    </location>
</feature>
<dbReference type="GO" id="GO:0003729">
    <property type="term" value="F:mRNA binding"/>
    <property type="evidence" value="ECO:0007669"/>
    <property type="project" value="TreeGrafter"/>
</dbReference>
<feature type="compositionally biased region" description="Basic and acidic residues" evidence="5">
    <location>
        <begin position="225"/>
        <end position="239"/>
    </location>
</feature>
<name>A0A7D9DWU5_PARCT</name>
<dbReference type="InterPro" id="IPR012677">
    <property type="entry name" value="Nucleotide-bd_a/b_plait_sf"/>
</dbReference>
<dbReference type="InterPro" id="IPR035979">
    <property type="entry name" value="RBD_domain_sf"/>
</dbReference>
<evidence type="ECO:0000313" key="7">
    <source>
        <dbReference type="Proteomes" id="UP001152795"/>
    </source>
</evidence>
<feature type="compositionally biased region" description="Basic residues" evidence="5">
    <location>
        <begin position="208"/>
        <end position="224"/>
    </location>
</feature>
<feature type="compositionally biased region" description="Basic and acidic residues" evidence="5">
    <location>
        <begin position="196"/>
        <end position="207"/>
    </location>
</feature>
<organism evidence="6 7">
    <name type="scientific">Paramuricea clavata</name>
    <name type="common">Red gorgonian</name>
    <name type="synonym">Violescent sea-whip</name>
    <dbReference type="NCBI Taxonomy" id="317549"/>
    <lineage>
        <taxon>Eukaryota</taxon>
        <taxon>Metazoa</taxon>
        <taxon>Cnidaria</taxon>
        <taxon>Anthozoa</taxon>
        <taxon>Octocorallia</taxon>
        <taxon>Malacalcyonacea</taxon>
        <taxon>Plexauridae</taxon>
        <taxon>Paramuricea</taxon>
    </lineage>
</organism>
<accession>A0A7D9DWU5</accession>
<comment type="caution">
    <text evidence="6">The sequence shown here is derived from an EMBL/GenBank/DDBJ whole genome shotgun (WGS) entry which is preliminary data.</text>
</comment>
<evidence type="ECO:0000256" key="3">
    <source>
        <dbReference type="ARBA" id="ARBA00022884"/>
    </source>
</evidence>
<feature type="region of interest" description="Disordered" evidence="5">
    <location>
        <begin position="269"/>
        <end position="310"/>
    </location>
</feature>
<evidence type="ECO:0000256" key="1">
    <source>
        <dbReference type="ARBA" id="ARBA00004123"/>
    </source>
</evidence>
<comment type="subcellular location">
    <subcellularLocation>
        <location evidence="1">Nucleus</location>
    </subcellularLocation>
</comment>
<dbReference type="PANTHER" id="PTHR48039">
    <property type="entry name" value="RNA-BINDING MOTIF PROTEIN 14B"/>
    <property type="match status" value="1"/>
</dbReference>
<evidence type="ECO:0000256" key="5">
    <source>
        <dbReference type="SAM" id="MobiDB-lite"/>
    </source>
</evidence>
<dbReference type="CDD" id="cd12416">
    <property type="entry name" value="RRM4_RBM28_like"/>
    <property type="match status" value="1"/>
</dbReference>
<gene>
    <name evidence="6" type="ORF">PACLA_8A043578</name>
</gene>
<evidence type="ECO:0000256" key="2">
    <source>
        <dbReference type="ARBA" id="ARBA00022737"/>
    </source>
</evidence>
<reference evidence="6" key="1">
    <citation type="submission" date="2020-04" db="EMBL/GenBank/DDBJ databases">
        <authorList>
            <person name="Alioto T."/>
            <person name="Alioto T."/>
            <person name="Gomez Garrido J."/>
        </authorList>
    </citation>
    <scope>NUCLEOTIDE SEQUENCE</scope>
    <source>
        <strain evidence="6">A484AB</strain>
    </source>
</reference>
<sequence length="341" mass="39189">MRKRPLSVTLAVTKGKVPQLLAEKDTTKKTPRDKRNLYLAKEGVIMPGTEAAAGLSKSDLQKRQKAEEEKKVKLKMPHFIVSKTRLCFRNLPLHIDDKKLSEVLRTVCDGKPKTVGKVRIMRNMERVDSSGLGRSKGFGFAEFKGHDDALDVLRATNNNPAIFGADRRPIVEFAIENSLILQRLEQRKTKNLQKVQPRESNSEMKTEKNKRKRERSENRKRKRVRKDENANESVDKSVKTTETVSSNVDSSNKLEKNWYVSKFNGLKKKQGRNMVKQKGVASKSQDFDPNTKNSDKLNSRSKHKGKADWEEEKFNQIVEKYKTKLFGENTKQLKASRWFDA</sequence>
<dbReference type="Gene3D" id="3.30.70.330">
    <property type="match status" value="1"/>
</dbReference>